<dbReference type="STRING" id="1081104.A0A162I735"/>
<name>A0A162I735_CORFA</name>
<evidence type="ECO:0000313" key="7">
    <source>
        <dbReference type="EMBL" id="OAA53175.1"/>
    </source>
</evidence>
<dbReference type="PANTHER" id="PTHR47966">
    <property type="entry name" value="BETA-SITE APP-CLEAVING ENZYME, ISOFORM A-RELATED"/>
    <property type="match status" value="1"/>
</dbReference>
<evidence type="ECO:0000259" key="6">
    <source>
        <dbReference type="PROSITE" id="PS51767"/>
    </source>
</evidence>
<keyword evidence="2 4" id="KW-0064">Aspartyl protease</keyword>
<organism evidence="7 8">
    <name type="scientific">Cordyceps fumosorosea (strain ARSEF 2679)</name>
    <name type="common">Isaria fumosorosea</name>
    <dbReference type="NCBI Taxonomy" id="1081104"/>
    <lineage>
        <taxon>Eukaryota</taxon>
        <taxon>Fungi</taxon>
        <taxon>Dikarya</taxon>
        <taxon>Ascomycota</taxon>
        <taxon>Pezizomycotina</taxon>
        <taxon>Sordariomycetes</taxon>
        <taxon>Hypocreomycetidae</taxon>
        <taxon>Hypocreales</taxon>
        <taxon>Cordycipitaceae</taxon>
        <taxon>Cordyceps</taxon>
    </lineage>
</organism>
<dbReference type="EMBL" id="AZHB01000039">
    <property type="protein sequence ID" value="OAA53175.1"/>
    <property type="molecule type" value="Genomic_DNA"/>
</dbReference>
<dbReference type="AlphaFoldDB" id="A0A162I735"/>
<keyword evidence="8" id="KW-1185">Reference proteome</keyword>
<dbReference type="GeneID" id="30025308"/>
<dbReference type="InterPro" id="IPR001461">
    <property type="entry name" value="Aspartic_peptidase_A1"/>
</dbReference>
<evidence type="ECO:0000256" key="5">
    <source>
        <dbReference type="SAM" id="SignalP"/>
    </source>
</evidence>
<feature type="chain" id="PRO_5007835290" evidence="5">
    <location>
        <begin position="21"/>
        <end position="399"/>
    </location>
</feature>
<sequence>MISSTAICLSLAAGSSATAAFSARESSVLSFPINKRHRPQQPILRRLSNGSEITLYNISGSDSYHIELRIGTPAQGLTLSGSQMKDCTSSGIFNPKSSVTLEFLRNGSSIQYAVGSAKFDYVKDDITLPGSSIALTSVQFGVGTNSSETSEGVMGLGFGNGKNLNYSNFIDALQDQGATKSQAFSVALGDVNHDDEGVIIFGGVDTKKFTGPLKQFNTLGKQTLDDTYRYYVQLETVGLTNSEGRSTTYENSSLPVLIDSGSTLSTLPAATLDNLAKDMGAKYETDLSQYSIGCDQFKTNATVDFAFHGLKIHVPYSQFLLHNGSSDCIIGAQRSNMSEGPPYYILGDTFMHSTYVVFDQSTLYGWPHTQTVARTSKKSQRAAWDQLTLQANVLLQVLP</sequence>
<dbReference type="InterPro" id="IPR033121">
    <property type="entry name" value="PEPTIDASE_A1"/>
</dbReference>
<evidence type="ECO:0000256" key="4">
    <source>
        <dbReference type="RuleBase" id="RU000454"/>
    </source>
</evidence>
<dbReference type="InterPro" id="IPR001969">
    <property type="entry name" value="Aspartic_peptidase_AS"/>
</dbReference>
<comment type="similarity">
    <text evidence="1 4">Belongs to the peptidase A1 family.</text>
</comment>
<dbReference type="RefSeq" id="XP_018700247.1">
    <property type="nucleotide sequence ID" value="XM_018852619.1"/>
</dbReference>
<dbReference type="OrthoDB" id="771136at2759"/>
<dbReference type="GO" id="GO:0006508">
    <property type="term" value="P:proteolysis"/>
    <property type="evidence" value="ECO:0007669"/>
    <property type="project" value="UniProtKB-KW"/>
</dbReference>
<feature type="disulfide bond" evidence="3">
    <location>
        <begin position="294"/>
        <end position="328"/>
    </location>
</feature>
<reference evidence="7 8" key="1">
    <citation type="journal article" date="2016" name="Genome Biol. Evol.">
        <title>Divergent and convergent evolution of fungal pathogenicity.</title>
        <authorList>
            <person name="Shang Y."/>
            <person name="Xiao G."/>
            <person name="Zheng P."/>
            <person name="Cen K."/>
            <person name="Zhan S."/>
            <person name="Wang C."/>
        </authorList>
    </citation>
    <scope>NUCLEOTIDE SEQUENCE [LARGE SCALE GENOMIC DNA]</scope>
    <source>
        <strain evidence="7 8">ARSEF 2679</strain>
    </source>
</reference>
<dbReference type="PROSITE" id="PS00141">
    <property type="entry name" value="ASP_PROTEASE"/>
    <property type="match status" value="1"/>
</dbReference>
<dbReference type="PRINTS" id="PR00792">
    <property type="entry name" value="PEPSIN"/>
</dbReference>
<keyword evidence="4" id="KW-0378">Hydrolase</keyword>
<dbReference type="InterPro" id="IPR021109">
    <property type="entry name" value="Peptidase_aspartic_dom_sf"/>
</dbReference>
<proteinExistence type="inferred from homology"/>
<gene>
    <name evidence="7" type="ORF">ISF_09016</name>
</gene>
<evidence type="ECO:0000256" key="1">
    <source>
        <dbReference type="ARBA" id="ARBA00007447"/>
    </source>
</evidence>
<feature type="signal peptide" evidence="5">
    <location>
        <begin position="1"/>
        <end position="20"/>
    </location>
</feature>
<keyword evidence="5" id="KW-0732">Signal</keyword>
<dbReference type="SUPFAM" id="SSF50630">
    <property type="entry name" value="Acid proteases"/>
    <property type="match status" value="1"/>
</dbReference>
<dbReference type="Gene3D" id="2.40.70.10">
    <property type="entry name" value="Acid Proteases"/>
    <property type="match status" value="2"/>
</dbReference>
<evidence type="ECO:0000256" key="3">
    <source>
        <dbReference type="PIRSR" id="PIRSR601461-2"/>
    </source>
</evidence>
<dbReference type="Pfam" id="PF00026">
    <property type="entry name" value="Asp"/>
    <property type="match status" value="1"/>
</dbReference>
<feature type="domain" description="Peptidase A1" evidence="6">
    <location>
        <begin position="53"/>
        <end position="375"/>
    </location>
</feature>
<dbReference type="PANTHER" id="PTHR47966:SF65">
    <property type="entry name" value="ASPARTIC-TYPE ENDOPEPTIDASE"/>
    <property type="match status" value="1"/>
</dbReference>
<dbReference type="GO" id="GO:0004190">
    <property type="term" value="F:aspartic-type endopeptidase activity"/>
    <property type="evidence" value="ECO:0007669"/>
    <property type="project" value="UniProtKB-KW"/>
</dbReference>
<comment type="caution">
    <text evidence="7">The sequence shown here is derived from an EMBL/GenBank/DDBJ whole genome shotgun (WGS) entry which is preliminary data.</text>
</comment>
<protein>
    <submittedName>
        <fullName evidence="7">Peptidase A1</fullName>
    </submittedName>
</protein>
<evidence type="ECO:0000256" key="2">
    <source>
        <dbReference type="ARBA" id="ARBA00022750"/>
    </source>
</evidence>
<keyword evidence="4" id="KW-0645">Protease</keyword>
<keyword evidence="3" id="KW-1015">Disulfide bond</keyword>
<accession>A0A162I735</accession>
<evidence type="ECO:0000313" key="8">
    <source>
        <dbReference type="Proteomes" id="UP000076744"/>
    </source>
</evidence>
<dbReference type="PROSITE" id="PS51767">
    <property type="entry name" value="PEPTIDASE_A1"/>
    <property type="match status" value="1"/>
</dbReference>
<dbReference type="Proteomes" id="UP000076744">
    <property type="component" value="Unassembled WGS sequence"/>
</dbReference>